<feature type="transmembrane region" description="Helical" evidence="1">
    <location>
        <begin position="48"/>
        <end position="64"/>
    </location>
</feature>
<feature type="transmembrane region" description="Helical" evidence="1">
    <location>
        <begin position="216"/>
        <end position="237"/>
    </location>
</feature>
<evidence type="ECO:0000313" key="3">
    <source>
        <dbReference type="Proteomes" id="UP000308652"/>
    </source>
</evidence>
<reference evidence="2 3" key="1">
    <citation type="journal article" date="2019" name="Nat. Ecol. Evol.">
        <title>Megaphylogeny resolves global patterns of mushroom evolution.</title>
        <authorList>
            <person name="Varga T."/>
            <person name="Krizsan K."/>
            <person name="Foldi C."/>
            <person name="Dima B."/>
            <person name="Sanchez-Garcia M."/>
            <person name="Sanchez-Ramirez S."/>
            <person name="Szollosi G.J."/>
            <person name="Szarkandi J.G."/>
            <person name="Papp V."/>
            <person name="Albert L."/>
            <person name="Andreopoulos W."/>
            <person name="Angelini C."/>
            <person name="Antonin V."/>
            <person name="Barry K.W."/>
            <person name="Bougher N.L."/>
            <person name="Buchanan P."/>
            <person name="Buyck B."/>
            <person name="Bense V."/>
            <person name="Catcheside P."/>
            <person name="Chovatia M."/>
            <person name="Cooper J."/>
            <person name="Damon W."/>
            <person name="Desjardin D."/>
            <person name="Finy P."/>
            <person name="Geml J."/>
            <person name="Haridas S."/>
            <person name="Hughes K."/>
            <person name="Justo A."/>
            <person name="Karasinski D."/>
            <person name="Kautmanova I."/>
            <person name="Kiss B."/>
            <person name="Kocsube S."/>
            <person name="Kotiranta H."/>
            <person name="LaButti K.M."/>
            <person name="Lechner B.E."/>
            <person name="Liimatainen K."/>
            <person name="Lipzen A."/>
            <person name="Lukacs Z."/>
            <person name="Mihaltcheva S."/>
            <person name="Morgado L.N."/>
            <person name="Niskanen T."/>
            <person name="Noordeloos M.E."/>
            <person name="Ohm R.A."/>
            <person name="Ortiz-Santana B."/>
            <person name="Ovrebo C."/>
            <person name="Racz N."/>
            <person name="Riley R."/>
            <person name="Savchenko A."/>
            <person name="Shiryaev A."/>
            <person name="Soop K."/>
            <person name="Spirin V."/>
            <person name="Szebenyi C."/>
            <person name="Tomsovsky M."/>
            <person name="Tulloss R.E."/>
            <person name="Uehling J."/>
            <person name="Grigoriev I.V."/>
            <person name="Vagvolgyi C."/>
            <person name="Papp T."/>
            <person name="Martin F.M."/>
            <person name="Miettinen O."/>
            <person name="Hibbett D.S."/>
            <person name="Nagy L.G."/>
        </authorList>
    </citation>
    <scope>NUCLEOTIDE SEQUENCE [LARGE SCALE GENOMIC DNA]</scope>
    <source>
        <strain evidence="2 3">CBS 166.37</strain>
    </source>
</reference>
<keyword evidence="1" id="KW-0472">Membrane</keyword>
<feature type="transmembrane region" description="Helical" evidence="1">
    <location>
        <begin position="150"/>
        <end position="173"/>
    </location>
</feature>
<dbReference type="AlphaFoldDB" id="A0A5C3LKH9"/>
<sequence>MSSRLSRIDIETPTGMDLGLYSGALSNDLIAIISIYPTSLSAKMGNTTVEAAALAGVTCASILYGSQPFTPAQYWLNTGQPIQIFSSTVCFANTIVGDAVLIWRLYVVWNKSLLISIPPIMTLLASTISGSIMIGLLAQDIYGTINRLGLTTWSLSIGTQVFTTGFICWKIWNVGALSASPPKQYAALIRVIIESGAIYSGLAVVLLIMYGLGEHYSIVLMGCMGPLSAIIPALIIIRVHWNRDDAIHCSESADVRNATSMIRFESNAGLHSNSKSIEEITKA</sequence>
<evidence type="ECO:0000256" key="1">
    <source>
        <dbReference type="SAM" id="Phobius"/>
    </source>
</evidence>
<keyword evidence="3" id="KW-1185">Reference proteome</keyword>
<feature type="transmembrane region" description="Helical" evidence="1">
    <location>
        <begin position="185"/>
        <end position="210"/>
    </location>
</feature>
<dbReference type="Proteomes" id="UP000308652">
    <property type="component" value="Unassembled WGS sequence"/>
</dbReference>
<evidence type="ECO:0000313" key="2">
    <source>
        <dbReference type="EMBL" id="TFK33629.1"/>
    </source>
</evidence>
<accession>A0A5C3LKH9</accession>
<gene>
    <name evidence="2" type="ORF">BDQ12DRAFT_727571</name>
</gene>
<keyword evidence="1" id="KW-0812">Transmembrane</keyword>
<name>A0A5C3LKH9_9AGAR</name>
<dbReference type="OrthoDB" id="3186354at2759"/>
<dbReference type="EMBL" id="ML213644">
    <property type="protein sequence ID" value="TFK33629.1"/>
    <property type="molecule type" value="Genomic_DNA"/>
</dbReference>
<feature type="transmembrane region" description="Helical" evidence="1">
    <location>
        <begin position="84"/>
        <end position="106"/>
    </location>
</feature>
<feature type="transmembrane region" description="Helical" evidence="1">
    <location>
        <begin position="113"/>
        <end position="138"/>
    </location>
</feature>
<keyword evidence="1" id="KW-1133">Transmembrane helix</keyword>
<organism evidence="2 3">
    <name type="scientific">Crucibulum laeve</name>
    <dbReference type="NCBI Taxonomy" id="68775"/>
    <lineage>
        <taxon>Eukaryota</taxon>
        <taxon>Fungi</taxon>
        <taxon>Dikarya</taxon>
        <taxon>Basidiomycota</taxon>
        <taxon>Agaricomycotina</taxon>
        <taxon>Agaricomycetes</taxon>
        <taxon>Agaricomycetidae</taxon>
        <taxon>Agaricales</taxon>
        <taxon>Agaricineae</taxon>
        <taxon>Nidulariaceae</taxon>
        <taxon>Crucibulum</taxon>
    </lineage>
</organism>
<proteinExistence type="predicted"/>
<protein>
    <submittedName>
        <fullName evidence="2">Uncharacterized protein</fullName>
    </submittedName>
</protein>